<reference evidence="1 2" key="1">
    <citation type="journal article" date="2019" name="Plant Biotechnol. J.">
        <title>The red bayberry genome and genetic basis of sex determination.</title>
        <authorList>
            <person name="Jia H.M."/>
            <person name="Jia H.J."/>
            <person name="Cai Q.L."/>
            <person name="Wang Y."/>
            <person name="Zhao H.B."/>
            <person name="Yang W.F."/>
            <person name="Wang G.Y."/>
            <person name="Li Y.H."/>
            <person name="Zhan D.L."/>
            <person name="Shen Y.T."/>
            <person name="Niu Q.F."/>
            <person name="Chang L."/>
            <person name="Qiu J."/>
            <person name="Zhao L."/>
            <person name="Xie H.B."/>
            <person name="Fu W.Y."/>
            <person name="Jin J."/>
            <person name="Li X.W."/>
            <person name="Jiao Y."/>
            <person name="Zhou C.C."/>
            <person name="Tu T."/>
            <person name="Chai C.Y."/>
            <person name="Gao J.L."/>
            <person name="Fan L.J."/>
            <person name="van de Weg E."/>
            <person name="Wang J.Y."/>
            <person name="Gao Z.S."/>
        </authorList>
    </citation>
    <scope>NUCLEOTIDE SEQUENCE [LARGE SCALE GENOMIC DNA]</scope>
    <source>
        <tissue evidence="1">Leaves</tissue>
    </source>
</reference>
<gene>
    <name evidence="1" type="ORF">CJ030_MR4G028430</name>
</gene>
<name>A0A6A1VX76_9ROSI</name>
<organism evidence="1 2">
    <name type="scientific">Morella rubra</name>
    <name type="common">Chinese bayberry</name>
    <dbReference type="NCBI Taxonomy" id="262757"/>
    <lineage>
        <taxon>Eukaryota</taxon>
        <taxon>Viridiplantae</taxon>
        <taxon>Streptophyta</taxon>
        <taxon>Embryophyta</taxon>
        <taxon>Tracheophyta</taxon>
        <taxon>Spermatophyta</taxon>
        <taxon>Magnoliopsida</taxon>
        <taxon>eudicotyledons</taxon>
        <taxon>Gunneridae</taxon>
        <taxon>Pentapetalae</taxon>
        <taxon>rosids</taxon>
        <taxon>fabids</taxon>
        <taxon>Fagales</taxon>
        <taxon>Myricaceae</taxon>
        <taxon>Morella</taxon>
    </lineage>
</organism>
<protein>
    <recommendedName>
        <fullName evidence="3">Reverse transcriptase zinc-binding domain-containing protein</fullName>
    </recommendedName>
</protein>
<proteinExistence type="predicted"/>
<evidence type="ECO:0008006" key="3">
    <source>
        <dbReference type="Google" id="ProtNLM"/>
    </source>
</evidence>
<keyword evidence="2" id="KW-1185">Reference proteome</keyword>
<comment type="caution">
    <text evidence="1">The sequence shown here is derived from an EMBL/GenBank/DDBJ whole genome shotgun (WGS) entry which is preliminary data.</text>
</comment>
<evidence type="ECO:0000313" key="1">
    <source>
        <dbReference type="EMBL" id="KAB1217549.1"/>
    </source>
</evidence>
<dbReference type="AlphaFoldDB" id="A0A6A1VX76"/>
<dbReference type="EMBL" id="RXIC02000022">
    <property type="protein sequence ID" value="KAB1217549.1"/>
    <property type="molecule type" value="Genomic_DNA"/>
</dbReference>
<sequence>MMLWKEAVGALETRGALGRILQREDEEQFQCPFSKNAPEDKVHLLVKCNVAAKVWRVLPWAIQMGCVPLSTPAELINAILNA</sequence>
<accession>A0A6A1VX76</accession>
<evidence type="ECO:0000313" key="2">
    <source>
        <dbReference type="Proteomes" id="UP000516437"/>
    </source>
</evidence>
<dbReference type="Proteomes" id="UP000516437">
    <property type="component" value="Chromosome 4"/>
</dbReference>